<dbReference type="InterPro" id="IPR017853">
    <property type="entry name" value="GH"/>
</dbReference>
<organism evidence="3 4">
    <name type="scientific">Siccirubricoccus soli</name>
    <dbReference type="NCBI Taxonomy" id="2899147"/>
    <lineage>
        <taxon>Bacteria</taxon>
        <taxon>Pseudomonadati</taxon>
        <taxon>Pseudomonadota</taxon>
        <taxon>Alphaproteobacteria</taxon>
        <taxon>Acetobacterales</taxon>
        <taxon>Roseomonadaceae</taxon>
        <taxon>Siccirubricoccus</taxon>
    </lineage>
</organism>
<dbReference type="Pfam" id="PF16841">
    <property type="entry name" value="CBM60"/>
    <property type="match status" value="1"/>
</dbReference>
<dbReference type="RefSeq" id="WP_252955024.1">
    <property type="nucleotide sequence ID" value="NZ_JAFIRR010000128.1"/>
</dbReference>
<accession>A0ABT1DBQ3</accession>
<dbReference type="Gene3D" id="2.60.60.40">
    <property type="match status" value="1"/>
</dbReference>
<keyword evidence="4" id="KW-1185">Reference proteome</keyword>
<gene>
    <name evidence="3" type="ORF">JYK14_19825</name>
</gene>
<dbReference type="Gene3D" id="3.20.20.80">
    <property type="entry name" value="Glycosidases"/>
    <property type="match status" value="1"/>
</dbReference>
<feature type="region of interest" description="Disordered" evidence="1">
    <location>
        <begin position="377"/>
        <end position="399"/>
    </location>
</feature>
<sequence>MISALDYLGIDHVRDGVPVAGITLDQYAELARHGIQFNVIVTSRSFNETGDYSHDLDRIEVLANTVPGSVASIEGLNEINRYPVTLHGQSTAWNTAIGRDVQALLHDQVNAHAGLAGVPILNLSLGGMRPEDASVMGNMSDLTDYGTWHTYFGLGEQPAKNITSGVAAAKLLAPYDPVQITETGYYNAINDMAWGGGGVSEAVQAKLTLNLLMDAANQGVARTYIYELMDNGLFPTSSLEGSFGLFRGDGSPKPVADAIHNLTTLLADHGGNSEGFATSSLNVSISGLSDSGKSMLLQSSDGDHQLVLWAEPVIWSMDSRSEVWAPSQSVTVSLGQVADEVTVYDPLRGTYAISHATNTDRVTVEVTDHPVIIEISDGHSAPAAPPPGSGAAPQAGSTTIGDGSHALVLKVSQDRYQGDAQYTISVDGVQQGGTLTAQARAGSGETDLVTVKGDWSDGPHSVSVNFLNDAYGGSPDADRNLHVEGISYDGAEVSDGTATLLSNGAREFALPHATADWAL</sequence>
<reference evidence="3 4" key="1">
    <citation type="submission" date="2021-12" db="EMBL/GenBank/DDBJ databases">
        <title>Siccirubricoccus leaddurans sp. nov., a high concentration Zn2+ tolerance bacterium.</title>
        <authorList>
            <person name="Cao Y."/>
        </authorList>
    </citation>
    <scope>NUCLEOTIDE SEQUENCE [LARGE SCALE GENOMIC DNA]</scope>
    <source>
        <strain evidence="3 4">KC 17139</strain>
    </source>
</reference>
<evidence type="ECO:0000313" key="3">
    <source>
        <dbReference type="EMBL" id="MCO6418395.1"/>
    </source>
</evidence>
<evidence type="ECO:0000313" key="4">
    <source>
        <dbReference type="Proteomes" id="UP001523392"/>
    </source>
</evidence>
<dbReference type="InterPro" id="IPR031768">
    <property type="entry name" value="CBM60_xylan-bd"/>
</dbReference>
<comment type="caution">
    <text evidence="3">The sequence shown here is derived from an EMBL/GenBank/DDBJ whole genome shotgun (WGS) entry which is preliminary data.</text>
</comment>
<proteinExistence type="predicted"/>
<feature type="domain" description="Carbohydrate binding module xylan-binding" evidence="2">
    <location>
        <begin position="407"/>
        <end position="499"/>
    </location>
</feature>
<evidence type="ECO:0000259" key="2">
    <source>
        <dbReference type="Pfam" id="PF16841"/>
    </source>
</evidence>
<dbReference type="Proteomes" id="UP001523392">
    <property type="component" value="Unassembled WGS sequence"/>
</dbReference>
<name>A0ABT1DBQ3_9PROT</name>
<dbReference type="SUPFAM" id="SSF51445">
    <property type="entry name" value="(Trans)glycosidases"/>
    <property type="match status" value="1"/>
</dbReference>
<dbReference type="EMBL" id="JAFIRR010000128">
    <property type="protein sequence ID" value="MCO6418395.1"/>
    <property type="molecule type" value="Genomic_DNA"/>
</dbReference>
<evidence type="ECO:0000256" key="1">
    <source>
        <dbReference type="SAM" id="MobiDB-lite"/>
    </source>
</evidence>
<protein>
    <recommendedName>
        <fullName evidence="2">Carbohydrate binding module xylan-binding domain-containing protein</fullName>
    </recommendedName>
</protein>